<gene>
    <name evidence="2" type="ORF">G7K_3305-t1</name>
</gene>
<dbReference type="Proteomes" id="UP000033140">
    <property type="component" value="Unassembled WGS sequence"/>
</dbReference>
<dbReference type="InterPro" id="IPR036389">
    <property type="entry name" value="RNase_III_sf"/>
</dbReference>
<proteinExistence type="predicted"/>
<dbReference type="InterPro" id="IPR000999">
    <property type="entry name" value="RNase_III_dom"/>
</dbReference>
<feature type="domain" description="RNase III" evidence="1">
    <location>
        <begin position="104"/>
        <end position="246"/>
    </location>
</feature>
<dbReference type="SUPFAM" id="SSF69065">
    <property type="entry name" value="RNase III domain-like"/>
    <property type="match status" value="1"/>
</dbReference>
<dbReference type="AlphaFoldDB" id="A0A0E9NGY4"/>
<evidence type="ECO:0000313" key="2">
    <source>
        <dbReference type="EMBL" id="GAO49147.1"/>
    </source>
</evidence>
<keyword evidence="3" id="KW-1185">Reference proteome</keyword>
<sequence length="257" mass="28309">MDHTCCATLPWAQHIFPRCDGTPRSPYKKQRFKSTMTCRRTIQRVCARTLLAPSPTLARPFASTVPSHKAPHPLRIRQNFDVNDDIEVVQAQIKKLTGETLPDAVAWQAVTHKSFAHGKEGYNDKLAFMGRRVLKFHLALQLASRESSRPSAINNKAIESVTSARLDNATKASTLFSVAQNMGLNIQDVMRWKPKQTGDLELSGVKGVVGDCLTAMIGAVFMTKGGQAAEELVVKKVLPHIIGVGNPRQSSRKQVEA</sequence>
<dbReference type="EMBL" id="BACD03000020">
    <property type="protein sequence ID" value="GAO49147.1"/>
    <property type="molecule type" value="Genomic_DNA"/>
</dbReference>
<dbReference type="Pfam" id="PF14622">
    <property type="entry name" value="Ribonucleas_3_3"/>
    <property type="match status" value="1"/>
</dbReference>
<dbReference type="InterPro" id="IPR040030">
    <property type="entry name" value="Ribosomal_mL57"/>
</dbReference>
<dbReference type="STRING" id="698492.A0A0E9NGY4"/>
<dbReference type="GO" id="GO:0004525">
    <property type="term" value="F:ribonuclease III activity"/>
    <property type="evidence" value="ECO:0007669"/>
    <property type="project" value="InterPro"/>
</dbReference>
<reference evidence="2 3" key="2">
    <citation type="journal article" date="2014" name="J. Gen. Appl. Microbiol.">
        <title>The early diverging ascomycetous budding yeast Saitoella complicata has three histone deacetylases belonging to the Clr6, Hos2, and Rpd3 lineages.</title>
        <authorList>
            <person name="Nishida H."/>
            <person name="Matsumoto T."/>
            <person name="Kondo S."/>
            <person name="Hamamoto M."/>
            <person name="Yoshikawa H."/>
        </authorList>
    </citation>
    <scope>NUCLEOTIDE SEQUENCE [LARGE SCALE GENOMIC DNA]</scope>
    <source>
        <strain evidence="2 3">NRRL Y-17804</strain>
    </source>
</reference>
<dbReference type="Gene3D" id="1.10.1520.10">
    <property type="entry name" value="Ribonuclease III domain"/>
    <property type="match status" value="1"/>
</dbReference>
<dbReference type="SMART" id="SM00535">
    <property type="entry name" value="RIBOc"/>
    <property type="match status" value="1"/>
</dbReference>
<dbReference type="GO" id="GO:0032543">
    <property type="term" value="P:mitochondrial translation"/>
    <property type="evidence" value="ECO:0007669"/>
    <property type="project" value="InterPro"/>
</dbReference>
<dbReference type="PANTHER" id="PTHR28160:SF1">
    <property type="entry name" value="LARGE RIBOSOMAL SUBUNIT PROTEIN ML57"/>
    <property type="match status" value="1"/>
</dbReference>
<reference evidence="2 3" key="1">
    <citation type="journal article" date="2011" name="J. Gen. Appl. Microbiol.">
        <title>Draft genome sequencing of the enigmatic yeast Saitoella complicata.</title>
        <authorList>
            <person name="Nishida H."/>
            <person name="Hamamoto M."/>
            <person name="Sugiyama J."/>
        </authorList>
    </citation>
    <scope>NUCLEOTIDE SEQUENCE [LARGE SCALE GENOMIC DNA]</scope>
    <source>
        <strain evidence="2 3">NRRL Y-17804</strain>
    </source>
</reference>
<organism evidence="2 3">
    <name type="scientific">Saitoella complicata (strain BCRC 22490 / CBS 7301 / JCM 7358 / NBRC 10748 / NRRL Y-17804)</name>
    <dbReference type="NCBI Taxonomy" id="698492"/>
    <lineage>
        <taxon>Eukaryota</taxon>
        <taxon>Fungi</taxon>
        <taxon>Dikarya</taxon>
        <taxon>Ascomycota</taxon>
        <taxon>Taphrinomycotina</taxon>
        <taxon>Taphrinomycotina incertae sedis</taxon>
        <taxon>Saitoella</taxon>
    </lineage>
</organism>
<dbReference type="PANTHER" id="PTHR28160">
    <property type="entry name" value="54S RIBOSOMAL PROTEIN L15, MITOCHONDRIAL"/>
    <property type="match status" value="1"/>
</dbReference>
<reference evidence="2 3" key="3">
    <citation type="journal article" date="2015" name="Genome Announc.">
        <title>Draft Genome Sequence of the Archiascomycetous Yeast Saitoella complicata.</title>
        <authorList>
            <person name="Yamauchi K."/>
            <person name="Kondo S."/>
            <person name="Hamamoto M."/>
            <person name="Takahashi Y."/>
            <person name="Ogura Y."/>
            <person name="Hayashi T."/>
            <person name="Nishida H."/>
        </authorList>
    </citation>
    <scope>NUCLEOTIDE SEQUENCE [LARGE SCALE GENOMIC DNA]</scope>
    <source>
        <strain evidence="2 3">NRRL Y-17804</strain>
    </source>
</reference>
<comment type="caution">
    <text evidence="2">The sequence shown here is derived from an EMBL/GenBank/DDBJ whole genome shotgun (WGS) entry which is preliminary data.</text>
</comment>
<dbReference type="GO" id="GO:0003735">
    <property type="term" value="F:structural constituent of ribosome"/>
    <property type="evidence" value="ECO:0007669"/>
    <property type="project" value="InterPro"/>
</dbReference>
<accession>A0A0E9NGY4</accession>
<evidence type="ECO:0000259" key="1">
    <source>
        <dbReference type="SMART" id="SM00535"/>
    </source>
</evidence>
<dbReference type="GO" id="GO:0006396">
    <property type="term" value="P:RNA processing"/>
    <property type="evidence" value="ECO:0007669"/>
    <property type="project" value="InterPro"/>
</dbReference>
<name>A0A0E9NGY4_SAICN</name>
<evidence type="ECO:0000313" key="3">
    <source>
        <dbReference type="Proteomes" id="UP000033140"/>
    </source>
</evidence>
<dbReference type="GO" id="GO:0005762">
    <property type="term" value="C:mitochondrial large ribosomal subunit"/>
    <property type="evidence" value="ECO:0007669"/>
    <property type="project" value="InterPro"/>
</dbReference>
<protein>
    <recommendedName>
        <fullName evidence="1">RNase III domain-containing protein</fullName>
    </recommendedName>
</protein>
<dbReference type="CDD" id="cd00593">
    <property type="entry name" value="RIBOc"/>
    <property type="match status" value="1"/>
</dbReference>